<gene>
    <name evidence="2" type="ORF">FHS39_000955</name>
</gene>
<organism evidence="2 3">
    <name type="scientific">Streptomyces olivoverticillatus</name>
    <dbReference type="NCBI Taxonomy" id="66427"/>
    <lineage>
        <taxon>Bacteria</taxon>
        <taxon>Bacillati</taxon>
        <taxon>Actinomycetota</taxon>
        <taxon>Actinomycetes</taxon>
        <taxon>Kitasatosporales</taxon>
        <taxon>Streptomycetaceae</taxon>
        <taxon>Streptomyces</taxon>
    </lineage>
</organism>
<keyword evidence="3" id="KW-1185">Reference proteome</keyword>
<comment type="caution">
    <text evidence="2">The sequence shown here is derived from an EMBL/GenBank/DDBJ whole genome shotgun (WGS) entry which is preliminary data.</text>
</comment>
<evidence type="ECO:0000256" key="1">
    <source>
        <dbReference type="SAM" id="MobiDB-lite"/>
    </source>
</evidence>
<evidence type="ECO:0000313" key="3">
    <source>
        <dbReference type="Proteomes" id="UP000556084"/>
    </source>
</evidence>
<dbReference type="Proteomes" id="UP000556084">
    <property type="component" value="Unassembled WGS sequence"/>
</dbReference>
<reference evidence="2 3" key="1">
    <citation type="submission" date="2020-08" db="EMBL/GenBank/DDBJ databases">
        <title>Genomic Encyclopedia of Type Strains, Phase III (KMG-III): the genomes of soil and plant-associated and newly described type strains.</title>
        <authorList>
            <person name="Whitman W."/>
        </authorList>
    </citation>
    <scope>NUCLEOTIDE SEQUENCE [LARGE SCALE GENOMIC DNA]</scope>
    <source>
        <strain evidence="2 3">CECT 3266</strain>
    </source>
</reference>
<protein>
    <submittedName>
        <fullName evidence="2">Uncharacterized protein</fullName>
    </submittedName>
</protein>
<feature type="region of interest" description="Disordered" evidence="1">
    <location>
        <begin position="389"/>
        <end position="429"/>
    </location>
</feature>
<sequence>MDTDLRALSRAALAAEGRLRRTRRLPVFDCPPGGTGARYALAAPGTVTLYLARRGSPRLREIAESLVRRTGRDVEIAREIRESLELRPRLSVPEAVDRMLAEPVFAELRYGSKPVVNNLFVPEDTEVVSVVFPYNGGRLARDGFTLTEYVIDTCPTGLSGLLVRAAPPLTRAEAVALQLLPPSQLELNVGSAVVDAESDDNLALTLVTLAALAAGVALAAAAEVAVPAAVVAEAAGVGITDVVTALGVEGAATAALDAAVGAAAANMDAATVTAAAAAGDAGVGAGDAGVGAVGAGDVGAGDVGAGDVGAGDVGAGDVGAGDVGAGDVGAGDAGAGDAGAGDAGAGDAIAGDVGAGDVGDAAVGDAGIGGDVGAGDAGAGDVGAGDAGAGDAGAGDAGAGDAGAGDAGAGDAGAGDAGDAGAGDAGDAGGAGCEGEAGFAQRLLAIAQHEAELSGLMVEQILTQHTDDVPRLRELVNQLRPAQTAAQLLASRRTALRARR</sequence>
<dbReference type="AlphaFoldDB" id="A0A7W7LKL5"/>
<dbReference type="RefSeq" id="WP_184346448.1">
    <property type="nucleotide sequence ID" value="NZ_JACHJH010000001.1"/>
</dbReference>
<proteinExistence type="predicted"/>
<name>A0A7W7LKL5_9ACTN</name>
<dbReference type="EMBL" id="JACHJH010000001">
    <property type="protein sequence ID" value="MBB4891955.1"/>
    <property type="molecule type" value="Genomic_DNA"/>
</dbReference>
<evidence type="ECO:0000313" key="2">
    <source>
        <dbReference type="EMBL" id="MBB4891955.1"/>
    </source>
</evidence>
<accession>A0A7W7LKL5</accession>